<accession>A0A080YYQ3</accession>
<feature type="compositionally biased region" description="Basic and acidic residues" evidence="1">
    <location>
        <begin position="85"/>
        <end position="95"/>
    </location>
</feature>
<dbReference type="Pfam" id="PF00385">
    <property type="entry name" value="Chromo"/>
    <property type="match status" value="1"/>
</dbReference>
<dbReference type="InterPro" id="IPR023780">
    <property type="entry name" value="Chromo_domain"/>
</dbReference>
<comment type="caution">
    <text evidence="3">The sequence shown here is derived from an EMBL/GenBank/DDBJ whole genome shotgun (WGS) entry which is preliminary data.</text>
</comment>
<dbReference type="InterPro" id="IPR016197">
    <property type="entry name" value="Chromo-like_dom_sf"/>
</dbReference>
<feature type="compositionally biased region" description="Basic and acidic residues" evidence="1">
    <location>
        <begin position="18"/>
        <end position="28"/>
    </location>
</feature>
<dbReference type="EMBL" id="ANJA01004085">
    <property type="protein sequence ID" value="ETO59514.1"/>
    <property type="molecule type" value="Genomic_DNA"/>
</dbReference>
<feature type="region of interest" description="Disordered" evidence="1">
    <location>
        <begin position="240"/>
        <end position="290"/>
    </location>
</feature>
<dbReference type="SUPFAM" id="SSF54160">
    <property type="entry name" value="Chromo domain-like"/>
    <property type="match status" value="1"/>
</dbReference>
<dbReference type="Gene3D" id="2.40.50.40">
    <property type="match status" value="1"/>
</dbReference>
<proteinExistence type="predicted"/>
<dbReference type="AlphaFoldDB" id="A0A080YYQ3"/>
<dbReference type="CDD" id="cd00024">
    <property type="entry name" value="CD_CSD"/>
    <property type="match status" value="1"/>
</dbReference>
<dbReference type="InterPro" id="IPR000953">
    <property type="entry name" value="Chromo/chromo_shadow_dom"/>
</dbReference>
<name>A0A080YYQ3_PHYNI</name>
<dbReference type="Proteomes" id="UP000028582">
    <property type="component" value="Unassembled WGS sequence"/>
</dbReference>
<feature type="region of interest" description="Disordered" evidence="1">
    <location>
        <begin position="1"/>
        <end position="111"/>
    </location>
</feature>
<dbReference type="PROSITE" id="PS50013">
    <property type="entry name" value="CHROMO_2"/>
    <property type="match status" value="1"/>
</dbReference>
<evidence type="ECO:0000259" key="2">
    <source>
        <dbReference type="PROSITE" id="PS50013"/>
    </source>
</evidence>
<organism evidence="3 4">
    <name type="scientific">Phytophthora nicotianae P1976</name>
    <dbReference type="NCBI Taxonomy" id="1317066"/>
    <lineage>
        <taxon>Eukaryota</taxon>
        <taxon>Sar</taxon>
        <taxon>Stramenopiles</taxon>
        <taxon>Oomycota</taxon>
        <taxon>Peronosporomycetes</taxon>
        <taxon>Peronosporales</taxon>
        <taxon>Peronosporaceae</taxon>
        <taxon>Phytophthora</taxon>
    </lineage>
</organism>
<protein>
    <recommendedName>
        <fullName evidence="2">Chromo domain-containing protein</fullName>
    </recommendedName>
</protein>
<evidence type="ECO:0000313" key="4">
    <source>
        <dbReference type="Proteomes" id="UP000028582"/>
    </source>
</evidence>
<gene>
    <name evidence="3" type="ORF">F444_22141</name>
</gene>
<evidence type="ECO:0000313" key="3">
    <source>
        <dbReference type="EMBL" id="ETO59514.1"/>
    </source>
</evidence>
<evidence type="ECO:0000256" key="1">
    <source>
        <dbReference type="SAM" id="MobiDB-lite"/>
    </source>
</evidence>
<feature type="compositionally biased region" description="Polar residues" evidence="1">
    <location>
        <begin position="257"/>
        <end position="266"/>
    </location>
</feature>
<reference evidence="3 4" key="1">
    <citation type="submission" date="2013-11" db="EMBL/GenBank/DDBJ databases">
        <title>The Genome Sequence of Phytophthora parasitica P1976.</title>
        <authorList>
            <consortium name="The Broad Institute Genomics Platform"/>
            <person name="Russ C."/>
            <person name="Tyler B."/>
            <person name="Panabieres F."/>
            <person name="Shan W."/>
            <person name="Tripathy S."/>
            <person name="Grunwald N."/>
            <person name="Machado M."/>
            <person name="Johnson C.S."/>
            <person name="Walker B."/>
            <person name="Young S."/>
            <person name="Zeng Q."/>
            <person name="Gargeya S."/>
            <person name="Fitzgerald M."/>
            <person name="Haas B."/>
            <person name="Abouelleil A."/>
            <person name="Allen A.W."/>
            <person name="Alvarado L."/>
            <person name="Arachchi H.M."/>
            <person name="Berlin A.M."/>
            <person name="Chapman S.B."/>
            <person name="Gainer-Dewar J."/>
            <person name="Goldberg J."/>
            <person name="Griggs A."/>
            <person name="Gujja S."/>
            <person name="Hansen M."/>
            <person name="Howarth C."/>
            <person name="Imamovic A."/>
            <person name="Ireland A."/>
            <person name="Larimer J."/>
            <person name="McCowan C."/>
            <person name="Murphy C."/>
            <person name="Pearson M."/>
            <person name="Poon T.W."/>
            <person name="Priest M."/>
            <person name="Roberts A."/>
            <person name="Saif S."/>
            <person name="Shea T."/>
            <person name="Sisk P."/>
            <person name="Sykes S."/>
            <person name="Wortman J."/>
            <person name="Nusbaum C."/>
            <person name="Birren B."/>
        </authorList>
    </citation>
    <scope>NUCLEOTIDE SEQUENCE [LARGE SCALE GENOMIC DNA]</scope>
    <source>
        <strain evidence="3 4">P1976</strain>
    </source>
</reference>
<sequence length="290" mass="31175">MQSDAHPRQVLASNPSSQHDDADAEKARGLPPREMAPLPEVRRRPVSPNGAGDSSSPDAPVPTVKRASQPRMRADQQLPQAVEPSVRRLSSDRPPDASGDTGRSPLSTRPAAALVDAAGNERWIVERLVDHDVRRGRARRSEKYHRVRWLGHSPTDDTWEPRSHLLEDVPDVVNDYEASLVAASVTAVAVNDYDPESDFGCADANVDAIPCGEVCCVSPPAPAATAIGRSDRLPAALSRSVARAPVDAPIQRESVDPESQSSSHSLPQGARSRFATRAVPADTRAPSTRQ</sequence>
<feature type="domain" description="Chromo" evidence="2">
    <location>
        <begin position="123"/>
        <end position="177"/>
    </location>
</feature>